<dbReference type="GO" id="GO:0008237">
    <property type="term" value="F:metallopeptidase activity"/>
    <property type="evidence" value="ECO:0007669"/>
    <property type="project" value="UniProtKB-KW"/>
</dbReference>
<accession>A0ABY5AHP0</accession>
<organism evidence="1 2">
    <name type="scientific">Arcanobacterium pinnipediorum</name>
    <dbReference type="NCBI Taxonomy" id="1503041"/>
    <lineage>
        <taxon>Bacteria</taxon>
        <taxon>Bacillati</taxon>
        <taxon>Actinomycetota</taxon>
        <taxon>Actinomycetes</taxon>
        <taxon>Actinomycetales</taxon>
        <taxon>Actinomycetaceae</taxon>
        <taxon>Arcanobacterium</taxon>
    </lineage>
</organism>
<keyword evidence="2" id="KW-1185">Reference proteome</keyword>
<keyword evidence="1" id="KW-0645">Protease</keyword>
<proteinExistence type="predicted"/>
<dbReference type="InterPro" id="IPR042271">
    <property type="entry name" value="Zinicin_2_N"/>
</dbReference>
<keyword evidence="1" id="KW-0378">Hydrolase</keyword>
<dbReference type="PANTHER" id="PTHR39420:SF1">
    <property type="entry name" value="HYDROLASE"/>
    <property type="match status" value="1"/>
</dbReference>
<dbReference type="Gene3D" id="1.20.150.30">
    <property type="entry name" value="Zincin-like metallopeptidase, N-terminal domain"/>
    <property type="match status" value="1"/>
</dbReference>
<gene>
    <name evidence="1" type="ORF">NG665_01045</name>
</gene>
<protein>
    <submittedName>
        <fullName evidence="1">Zinc-dependent metalloprotease</fullName>
    </submittedName>
</protein>
<dbReference type="PANTHER" id="PTHR39420">
    <property type="match status" value="1"/>
</dbReference>
<reference evidence="1" key="1">
    <citation type="submission" date="2022-06" db="EMBL/GenBank/DDBJ databases">
        <title>Complete Genome Sequence of Arcanobacterium pinnipediorum strain DSM 28752 isolated from a harbour seal.</title>
        <authorList>
            <person name="Borowiak M."/>
            <person name="Kreitlow A."/>
            <person name="Alssahen M."/>
            <person name="Malorny B."/>
            <person name="Laemmler C."/>
            <person name="Prenger-Berninghoff E."/>
            <person name="Siebert U."/>
            <person name="Ploetz M."/>
            <person name="Abdulmawjood A."/>
        </authorList>
    </citation>
    <scope>NUCLEOTIDE SEQUENCE</scope>
    <source>
        <strain evidence="1">DSM 28752</strain>
    </source>
</reference>
<dbReference type="InterPro" id="IPR018766">
    <property type="entry name" value="Zinicin_2"/>
</dbReference>
<dbReference type="SUPFAM" id="SSF55486">
    <property type="entry name" value="Metalloproteases ('zincins'), catalytic domain"/>
    <property type="match status" value="1"/>
</dbReference>
<name>A0ABY5AHP0_9ACTO</name>
<sequence length="292" mass="32400">MKSFAPISRRLSASGSKMSQAHVHTLVADLKHATWRARDIVAETSHLNISPVPVKVVDRSRWIAGMSQSVRALLKRSGTEITLSNTQIKTIGFMVARRVLGHWDPYADQPKMYLIGPNIARFICEYNLNQKDMALWVVIHEYTHAAQFATAPWLADYIGDLIRRVLTIQSANIDTVIGQITAVMSLLEGHATYVSDLAYAYMSSPDHLAHAVKSSSRNNGALARALKNILGISAKEQQYRQGRAFVGAVVDAVGIDGLNKVWEDVHNVPTVNELHEPHLWVTRVHGEPGKEL</sequence>
<evidence type="ECO:0000313" key="2">
    <source>
        <dbReference type="Proteomes" id="UP001056109"/>
    </source>
</evidence>
<dbReference type="Proteomes" id="UP001056109">
    <property type="component" value="Chromosome"/>
</dbReference>
<dbReference type="RefSeq" id="WP_252673479.1">
    <property type="nucleotide sequence ID" value="NZ_CP099547.1"/>
</dbReference>
<keyword evidence="1" id="KW-0482">Metalloprotease</keyword>
<dbReference type="EMBL" id="CP099547">
    <property type="protein sequence ID" value="USR79612.1"/>
    <property type="molecule type" value="Genomic_DNA"/>
</dbReference>
<dbReference type="Pfam" id="PF10103">
    <property type="entry name" value="Zincin_2"/>
    <property type="match status" value="2"/>
</dbReference>
<evidence type="ECO:0000313" key="1">
    <source>
        <dbReference type="EMBL" id="USR79612.1"/>
    </source>
</evidence>